<accession>E4XCG6</accession>
<proteinExistence type="inferred from homology"/>
<evidence type="ECO:0000256" key="7">
    <source>
        <dbReference type="ARBA" id="ARBA00034142"/>
    </source>
</evidence>
<dbReference type="Proteomes" id="UP000001307">
    <property type="component" value="Unassembled WGS sequence"/>
</dbReference>
<dbReference type="InterPro" id="IPR033253">
    <property type="entry name" value="CFAP45"/>
</dbReference>
<evidence type="ECO:0000256" key="3">
    <source>
        <dbReference type="ARBA" id="ARBA00023054"/>
    </source>
</evidence>
<comment type="similarity">
    <text evidence="6">Belongs to the CFAP45 family.</text>
</comment>
<dbReference type="PANTHER" id="PTHR15504">
    <property type="entry name" value="NASOPHARYNGEAL EPITHELIUM SPECIFIC PROTEIN 1"/>
    <property type="match status" value="1"/>
</dbReference>
<feature type="compositionally biased region" description="Polar residues" evidence="9">
    <location>
        <begin position="20"/>
        <end position="35"/>
    </location>
</feature>
<protein>
    <recommendedName>
        <fullName evidence="7">Cilia- and flagella-associated protein 45</fullName>
    </recommendedName>
</protein>
<evidence type="ECO:0000256" key="1">
    <source>
        <dbReference type="ARBA" id="ARBA00004230"/>
    </source>
</evidence>
<sequence>MPSESVKSGRMSGKYRVKSRTSQVDETLFSSNTQEILRKNRENGPRTTKNKPKETVTIITKDLIRTIPVPREDPSGKSMVIPRGHFQRIKNSSRVCSQSEIEREAALRQREREEVSEAAADRKAHFKELDMERANQHQLNDLELEAKKENEHLLEQANSLRLEQEDTVKKLNELILNAKCHAIRDAQIDEVEEIKNEMDEENKRLDIMMEVYRLNGIKAGVGNQPQYFVVGDGWLQSWFLVGFSHSWFLVGFFIHPDVFPRSFFKAY</sequence>
<evidence type="ECO:0000256" key="4">
    <source>
        <dbReference type="ARBA" id="ARBA00023069"/>
    </source>
</evidence>
<evidence type="ECO:0000313" key="11">
    <source>
        <dbReference type="EMBL" id="CBY09291.1"/>
    </source>
</evidence>
<evidence type="ECO:0000256" key="6">
    <source>
        <dbReference type="ARBA" id="ARBA00034116"/>
    </source>
</evidence>
<reference evidence="11" key="1">
    <citation type="journal article" date="2010" name="Science">
        <title>Plasticity of animal genome architecture unmasked by rapid evolution of a pelagic tunicate.</title>
        <authorList>
            <person name="Denoeud F."/>
            <person name="Henriet S."/>
            <person name="Mungpakdee S."/>
            <person name="Aury J.M."/>
            <person name="Da Silva C."/>
            <person name="Brinkmann H."/>
            <person name="Mikhaleva J."/>
            <person name="Olsen L.C."/>
            <person name="Jubin C."/>
            <person name="Canestro C."/>
            <person name="Bouquet J.M."/>
            <person name="Danks G."/>
            <person name="Poulain J."/>
            <person name="Campsteijn C."/>
            <person name="Adamski M."/>
            <person name="Cross I."/>
            <person name="Yadetie F."/>
            <person name="Muffato M."/>
            <person name="Louis A."/>
            <person name="Butcher S."/>
            <person name="Tsagkogeorga G."/>
            <person name="Konrad A."/>
            <person name="Singh S."/>
            <person name="Jensen M.F."/>
            <person name="Cong E.H."/>
            <person name="Eikeseth-Otteraa H."/>
            <person name="Noel B."/>
            <person name="Anthouard V."/>
            <person name="Porcel B.M."/>
            <person name="Kachouri-Lafond R."/>
            <person name="Nishino A."/>
            <person name="Ugolini M."/>
            <person name="Chourrout P."/>
            <person name="Nishida H."/>
            <person name="Aasland R."/>
            <person name="Huzurbazar S."/>
            <person name="Westhof E."/>
            <person name="Delsuc F."/>
            <person name="Lehrach H."/>
            <person name="Reinhardt R."/>
            <person name="Weissenbach J."/>
            <person name="Roy S.W."/>
            <person name="Artiguenave F."/>
            <person name="Postlethwait J.H."/>
            <person name="Manak J.R."/>
            <person name="Thompson E.M."/>
            <person name="Jaillon O."/>
            <person name="Du Pasquier L."/>
            <person name="Boudinot P."/>
            <person name="Liberles D.A."/>
            <person name="Volff J.N."/>
            <person name="Philippe H."/>
            <person name="Lenhard B."/>
            <person name="Roest Crollius H."/>
            <person name="Wincker P."/>
            <person name="Chourrout D."/>
        </authorList>
    </citation>
    <scope>NUCLEOTIDE SEQUENCE [LARGE SCALE GENOMIC DNA]</scope>
</reference>
<keyword evidence="3 8" id="KW-0175">Coiled coil</keyword>
<dbReference type="AlphaFoldDB" id="E4XCG6"/>
<dbReference type="Pfam" id="PF13868">
    <property type="entry name" value="TPH"/>
    <property type="match status" value="1"/>
</dbReference>
<evidence type="ECO:0000256" key="2">
    <source>
        <dbReference type="ARBA" id="ARBA00022846"/>
    </source>
</evidence>
<feature type="region of interest" description="Disordered" evidence="9">
    <location>
        <begin position="1"/>
        <end position="51"/>
    </location>
</feature>
<feature type="domain" description="Trichohyalin-plectin-homology" evidence="10">
    <location>
        <begin position="162"/>
        <end position="217"/>
    </location>
</feature>
<evidence type="ECO:0000256" key="9">
    <source>
        <dbReference type="SAM" id="MobiDB-lite"/>
    </source>
</evidence>
<name>E4XCG6_OIKDI</name>
<evidence type="ECO:0000256" key="8">
    <source>
        <dbReference type="SAM" id="Coils"/>
    </source>
</evidence>
<dbReference type="EMBL" id="FN653035">
    <property type="protein sequence ID" value="CBY09291.1"/>
    <property type="molecule type" value="Genomic_DNA"/>
</dbReference>
<dbReference type="OrthoDB" id="1902038at2759"/>
<dbReference type="PANTHER" id="PTHR15504:SF0">
    <property type="entry name" value="CILIA- AND FLAGELLA-ASSOCIATED PROTEIN 45"/>
    <property type="match status" value="1"/>
</dbReference>
<gene>
    <name evidence="11" type="ORF">GSOID_T00007828001</name>
</gene>
<dbReference type="InterPro" id="IPR043597">
    <property type="entry name" value="TPH_dom"/>
</dbReference>
<dbReference type="InParanoid" id="E4XCG6"/>
<evidence type="ECO:0000256" key="5">
    <source>
        <dbReference type="ARBA" id="ARBA00023273"/>
    </source>
</evidence>
<dbReference type="GO" id="GO:0031514">
    <property type="term" value="C:motile cilium"/>
    <property type="evidence" value="ECO:0007669"/>
    <property type="project" value="UniProtKB-SubCell"/>
</dbReference>
<evidence type="ECO:0000259" key="10">
    <source>
        <dbReference type="Pfam" id="PF13868"/>
    </source>
</evidence>
<evidence type="ECO:0000313" key="12">
    <source>
        <dbReference type="Proteomes" id="UP000001307"/>
    </source>
</evidence>
<organism evidence="11">
    <name type="scientific">Oikopleura dioica</name>
    <name type="common">Tunicate</name>
    <dbReference type="NCBI Taxonomy" id="34765"/>
    <lineage>
        <taxon>Eukaryota</taxon>
        <taxon>Metazoa</taxon>
        <taxon>Chordata</taxon>
        <taxon>Tunicata</taxon>
        <taxon>Appendicularia</taxon>
        <taxon>Copelata</taxon>
        <taxon>Oikopleuridae</taxon>
        <taxon>Oikopleura</taxon>
    </lineage>
</organism>
<keyword evidence="12" id="KW-1185">Reference proteome</keyword>
<keyword evidence="4" id="KW-0969">Cilium</keyword>
<feature type="coiled-coil region" evidence="8">
    <location>
        <begin position="143"/>
        <end position="211"/>
    </location>
</feature>
<keyword evidence="5" id="KW-0966">Cell projection</keyword>
<comment type="subcellular location">
    <subcellularLocation>
        <location evidence="1">Cell projection</location>
        <location evidence="1">Cilium</location>
        <location evidence="1">Flagellum</location>
    </subcellularLocation>
</comment>
<keyword evidence="2" id="KW-0282">Flagellum</keyword>